<keyword evidence="3" id="KW-1003">Cell membrane</keyword>
<dbReference type="RefSeq" id="WP_128974188.1">
    <property type="nucleotide sequence ID" value="NZ_CP035393.1"/>
</dbReference>
<dbReference type="InterPro" id="IPR050879">
    <property type="entry name" value="Acyltransferase_3"/>
</dbReference>
<gene>
    <name evidence="12" type="primary">oatA</name>
    <name evidence="12" type="ORF">BACVE_001030</name>
</gene>
<dbReference type="GO" id="GO:0009103">
    <property type="term" value="P:lipopolysaccharide biosynthetic process"/>
    <property type="evidence" value="ECO:0007669"/>
    <property type="project" value="TreeGrafter"/>
</dbReference>
<dbReference type="Pfam" id="PF01757">
    <property type="entry name" value="Acyl_transf_3"/>
    <property type="match status" value="1"/>
</dbReference>
<dbReference type="InterPro" id="IPR002656">
    <property type="entry name" value="Acyl_transf_3_dom"/>
</dbReference>
<feature type="transmembrane region" description="Helical" evidence="10">
    <location>
        <begin position="142"/>
        <end position="165"/>
    </location>
</feature>
<feature type="compositionally biased region" description="Basic and acidic residues" evidence="9">
    <location>
        <begin position="429"/>
        <end position="479"/>
    </location>
</feature>
<evidence type="ECO:0000256" key="4">
    <source>
        <dbReference type="ARBA" id="ARBA00022679"/>
    </source>
</evidence>
<organism evidence="12 13">
    <name type="scientific">Bacillus velezensis</name>
    <dbReference type="NCBI Taxonomy" id="492670"/>
    <lineage>
        <taxon>Bacteria</taxon>
        <taxon>Bacillati</taxon>
        <taxon>Bacillota</taxon>
        <taxon>Bacilli</taxon>
        <taxon>Bacillales</taxon>
        <taxon>Bacillaceae</taxon>
        <taxon>Bacillus</taxon>
        <taxon>Bacillus amyloliquefaciens group</taxon>
    </lineage>
</organism>
<protein>
    <submittedName>
        <fullName evidence="12">O-acetyltransferase OatA</fullName>
        <ecNumber evidence="12">2.3.1.-</ecNumber>
    </submittedName>
</protein>
<keyword evidence="4 12" id="KW-0808">Transferase</keyword>
<evidence type="ECO:0000256" key="3">
    <source>
        <dbReference type="ARBA" id="ARBA00022475"/>
    </source>
</evidence>
<name>A0A411A341_BACVE</name>
<feature type="transmembrane region" description="Helical" evidence="10">
    <location>
        <begin position="387"/>
        <end position="405"/>
    </location>
</feature>
<dbReference type="SUPFAM" id="SSF52266">
    <property type="entry name" value="SGNH hydrolase"/>
    <property type="match status" value="1"/>
</dbReference>
<evidence type="ECO:0000259" key="11">
    <source>
        <dbReference type="Pfam" id="PF01757"/>
    </source>
</evidence>
<dbReference type="EMBL" id="CP063687">
    <property type="protein sequence ID" value="QOY26081.1"/>
    <property type="molecule type" value="Genomic_DNA"/>
</dbReference>
<comment type="subcellular location">
    <subcellularLocation>
        <location evidence="1">Cell membrane</location>
        <topology evidence="1">Multi-pass membrane protein</topology>
    </subcellularLocation>
</comment>
<evidence type="ECO:0000256" key="8">
    <source>
        <dbReference type="ARBA" id="ARBA00023315"/>
    </source>
</evidence>
<reference evidence="13" key="1">
    <citation type="submission" date="2020-10" db="EMBL/GenBank/DDBJ databases">
        <title>Complete genome sequence of Bacillus velezensis NST6.</title>
        <authorList>
            <person name="Choi J."/>
        </authorList>
    </citation>
    <scope>NUCLEOTIDE SEQUENCE [LARGE SCALE GENOMIC DNA]</scope>
    <source>
        <strain evidence="13">NST6</strain>
    </source>
</reference>
<evidence type="ECO:0000256" key="5">
    <source>
        <dbReference type="ARBA" id="ARBA00022692"/>
    </source>
</evidence>
<feature type="region of interest" description="Disordered" evidence="9">
    <location>
        <begin position="413"/>
        <end position="493"/>
    </location>
</feature>
<keyword evidence="6 10" id="KW-1133">Transmembrane helix</keyword>
<evidence type="ECO:0000313" key="12">
    <source>
        <dbReference type="EMBL" id="QOY26081.1"/>
    </source>
</evidence>
<feature type="transmembrane region" description="Helical" evidence="10">
    <location>
        <begin position="172"/>
        <end position="192"/>
    </location>
</feature>
<dbReference type="PANTHER" id="PTHR23028">
    <property type="entry name" value="ACETYLTRANSFERASE"/>
    <property type="match status" value="1"/>
</dbReference>
<dbReference type="InterPro" id="IPR036514">
    <property type="entry name" value="SGNH_hydro_sf"/>
</dbReference>
<evidence type="ECO:0000256" key="2">
    <source>
        <dbReference type="ARBA" id="ARBA00007400"/>
    </source>
</evidence>
<dbReference type="PANTHER" id="PTHR23028:SF53">
    <property type="entry name" value="ACYL_TRANSF_3 DOMAIN-CONTAINING PROTEIN"/>
    <property type="match status" value="1"/>
</dbReference>
<feature type="transmembrane region" description="Helical" evidence="10">
    <location>
        <begin position="263"/>
        <end position="284"/>
    </location>
</feature>
<keyword evidence="7 10" id="KW-0472">Membrane</keyword>
<dbReference type="GO" id="GO:0005886">
    <property type="term" value="C:plasma membrane"/>
    <property type="evidence" value="ECO:0007669"/>
    <property type="project" value="UniProtKB-SubCell"/>
</dbReference>
<evidence type="ECO:0000313" key="13">
    <source>
        <dbReference type="Proteomes" id="UP000587477"/>
    </source>
</evidence>
<dbReference type="CDD" id="cd01840">
    <property type="entry name" value="SGNH_hydrolase_yrhL_like"/>
    <property type="match status" value="1"/>
</dbReference>
<dbReference type="GO" id="GO:0016747">
    <property type="term" value="F:acyltransferase activity, transferring groups other than amino-acyl groups"/>
    <property type="evidence" value="ECO:0007669"/>
    <property type="project" value="InterPro"/>
</dbReference>
<dbReference type="EC" id="2.3.1.-" evidence="12"/>
<feature type="transmembrane region" description="Helical" evidence="10">
    <location>
        <begin position="80"/>
        <end position="98"/>
    </location>
</feature>
<accession>A0A411A341</accession>
<evidence type="ECO:0000256" key="7">
    <source>
        <dbReference type="ARBA" id="ARBA00023136"/>
    </source>
</evidence>
<comment type="similarity">
    <text evidence="2">Belongs to the acyltransferase 3 family.</text>
</comment>
<keyword evidence="8 12" id="KW-0012">Acyltransferase</keyword>
<feature type="compositionally biased region" description="Polar residues" evidence="9">
    <location>
        <begin position="413"/>
        <end position="428"/>
    </location>
</feature>
<proteinExistence type="inferred from homology"/>
<sequence length="643" mass="72584">MSDKSLHHRYIPGLDGLRAFAVLAVIAYHLNFNWADGGFIGVDIFFVLSGYLITSIILPAQGNAITLDLRDFWVRRIRRLLPAAYLMIITTVIWVVLFNSELLHTVRGDAVSSLFYISNWWFIFHQLSYFDSFGSPSPLKNLWSLAIEEQFYIIWPFLLLAGMYICKTRARLAAAVMFLALCSAVVMSMMYVPGGDPSRVYYGTDTRSFELLIGCALALVWPMKRLSSKRLPSSMKHLLHGTELAAFAALLLCVFYTDEYEPFLYKGGMLLISITAAVLVACLCHPSSFLGHVLSWKPLRWIGTRSYGIYLWHYPVIVLSTPVQEIGNPVYWHCAVRIDATFILAELSYHFIEQPIRTAGFRPFLRRVFLNRFLEWKTSSVISRMSLGLILAAILVFAGGLSGIAEEKKQPQWTYAQNDQQETAASSHKTADHDQPAKEEDSKKKHGGEKTDTASDKNKKEPTDKSNTKKNEEKKERSSQKTADSKQTQPQQDVLAIGDSVMLDIASYLRQSLPHVTIDGKVGRQVSQALRLTSEYASFNQPNKAVIIELGTNGYFTNSQIESLISSFSKADIYLVNTRVPRQWESKVNESLRRQAESRKNVTLVDWHAKALQHPEYFTPDGVHLIPEGSKALTSLIVQTMKS</sequence>
<dbReference type="Proteomes" id="UP000587477">
    <property type="component" value="Chromosome"/>
</dbReference>
<evidence type="ECO:0000256" key="10">
    <source>
        <dbReference type="SAM" id="Phobius"/>
    </source>
</evidence>
<dbReference type="AlphaFoldDB" id="A0A411A341"/>
<feature type="transmembrane region" description="Helical" evidence="10">
    <location>
        <begin position="238"/>
        <end position="257"/>
    </location>
</feature>
<feature type="domain" description="Acyltransferase 3" evidence="11">
    <location>
        <begin position="12"/>
        <end position="327"/>
    </location>
</feature>
<evidence type="ECO:0000256" key="1">
    <source>
        <dbReference type="ARBA" id="ARBA00004651"/>
    </source>
</evidence>
<dbReference type="Gene3D" id="3.40.50.1110">
    <property type="entry name" value="SGNH hydrolase"/>
    <property type="match status" value="1"/>
</dbReference>
<keyword evidence="5 10" id="KW-0812">Transmembrane</keyword>
<evidence type="ECO:0000256" key="9">
    <source>
        <dbReference type="SAM" id="MobiDB-lite"/>
    </source>
</evidence>
<evidence type="ECO:0000256" key="6">
    <source>
        <dbReference type="ARBA" id="ARBA00022989"/>
    </source>
</evidence>
<feature type="transmembrane region" description="Helical" evidence="10">
    <location>
        <begin position="38"/>
        <end position="60"/>
    </location>
</feature>
<feature type="transmembrane region" description="Helical" evidence="10">
    <location>
        <begin position="12"/>
        <end position="32"/>
    </location>
</feature>